<dbReference type="AlphaFoldDB" id="A0ABD5RMR5"/>
<dbReference type="RefSeq" id="WP_247414709.1">
    <property type="nucleotide sequence ID" value="NZ_JALLGW010000001.1"/>
</dbReference>
<name>A0ABD5RMR5_9EURY</name>
<feature type="transmembrane region" description="Helical" evidence="1">
    <location>
        <begin position="147"/>
        <end position="171"/>
    </location>
</feature>
<organism evidence="2 3">
    <name type="scientific">Halomarina salina</name>
    <dbReference type="NCBI Taxonomy" id="1872699"/>
    <lineage>
        <taxon>Archaea</taxon>
        <taxon>Methanobacteriati</taxon>
        <taxon>Methanobacteriota</taxon>
        <taxon>Stenosarchaea group</taxon>
        <taxon>Halobacteria</taxon>
        <taxon>Halobacteriales</taxon>
        <taxon>Natronomonadaceae</taxon>
        <taxon>Halomarina</taxon>
    </lineage>
</organism>
<evidence type="ECO:0000313" key="2">
    <source>
        <dbReference type="EMBL" id="MFC5971826.1"/>
    </source>
</evidence>
<dbReference type="Proteomes" id="UP001596099">
    <property type="component" value="Unassembled WGS sequence"/>
</dbReference>
<protein>
    <submittedName>
        <fullName evidence="2">Metal-dependent hydrolase</fullName>
    </submittedName>
</protein>
<feature type="transmembrane region" description="Helical" evidence="1">
    <location>
        <begin position="51"/>
        <end position="70"/>
    </location>
</feature>
<comment type="caution">
    <text evidence="2">The sequence shown here is derived from an EMBL/GenBank/DDBJ whole genome shotgun (WGS) entry which is preliminary data.</text>
</comment>
<keyword evidence="1" id="KW-0812">Transmembrane</keyword>
<dbReference type="GO" id="GO:0016787">
    <property type="term" value="F:hydrolase activity"/>
    <property type="evidence" value="ECO:0007669"/>
    <property type="project" value="UniProtKB-KW"/>
</dbReference>
<reference evidence="2 3" key="1">
    <citation type="journal article" date="2019" name="Int. J. Syst. Evol. Microbiol.">
        <title>The Global Catalogue of Microorganisms (GCM) 10K type strain sequencing project: providing services to taxonomists for standard genome sequencing and annotation.</title>
        <authorList>
            <consortium name="The Broad Institute Genomics Platform"/>
            <consortium name="The Broad Institute Genome Sequencing Center for Infectious Disease"/>
            <person name="Wu L."/>
            <person name="Ma J."/>
        </authorList>
    </citation>
    <scope>NUCLEOTIDE SEQUENCE [LARGE SCALE GENOMIC DNA]</scope>
    <source>
        <strain evidence="2 3">CGMCC 1.12543</strain>
    </source>
</reference>
<evidence type="ECO:0000256" key="1">
    <source>
        <dbReference type="SAM" id="Phobius"/>
    </source>
</evidence>
<evidence type="ECO:0000313" key="3">
    <source>
        <dbReference type="Proteomes" id="UP001596099"/>
    </source>
</evidence>
<keyword evidence="1" id="KW-0472">Membrane</keyword>
<sequence>MMVMTHVLVGIAVSAVATVVFPEAAPIALVSGALGGLVPDLDLYVGHRRTLHFPVYGPLATLGAVALAVAAPSVETVALATFLAAAGLHAAMDVLGGGLELKPWQETSERAVYSHFHGHWLRPRRLVPYDGAPADLVLAGTVALPTLALGGAVVDPAVVGLLTVAVGYTLLRRRLADCWERLARLVPPSLASYLPDRFATARRSTGLPPSDD</sequence>
<keyword evidence="1" id="KW-1133">Transmembrane helix</keyword>
<proteinExistence type="predicted"/>
<feature type="transmembrane region" description="Helical" evidence="1">
    <location>
        <begin position="77"/>
        <end position="99"/>
    </location>
</feature>
<gene>
    <name evidence="2" type="ORF">ACFPYI_10830</name>
</gene>
<keyword evidence="3" id="KW-1185">Reference proteome</keyword>
<keyword evidence="2" id="KW-0378">Hydrolase</keyword>
<dbReference type="EMBL" id="JBHSQH010000001">
    <property type="protein sequence ID" value="MFC5971826.1"/>
    <property type="molecule type" value="Genomic_DNA"/>
</dbReference>
<accession>A0ABD5RMR5</accession>